<dbReference type="AlphaFoldDB" id="A0A926J788"/>
<organism evidence="2 3">
    <name type="scientific">Paracoccus amoyensis</name>
    <dbReference type="NCBI Taxonomy" id="2760093"/>
    <lineage>
        <taxon>Bacteria</taxon>
        <taxon>Pseudomonadati</taxon>
        <taxon>Pseudomonadota</taxon>
        <taxon>Alphaproteobacteria</taxon>
        <taxon>Rhodobacterales</taxon>
        <taxon>Paracoccaceae</taxon>
        <taxon>Paracoccus</taxon>
    </lineage>
</organism>
<name>A0A926J788_9RHOB</name>
<keyword evidence="3" id="KW-1185">Reference proteome</keyword>
<sequence length="204" mass="21312">MRTFILSLLATLGIATAANSAEPTFCTTRISGQDVPMAYDKDEASLQDNYSMREILFTRWGRDTCPSYVVLRSLTPGLTDEERAPFCLRYDKESDSTIGHDLGKRDSYGRCEQPSKSVCQRVNQTKNAAVAMTGAAARGTVRGLRALPDGSGAVIISGSSSYISSALTAIGGGASAVAASPVLLTGAAVSVVAVGGTVYACREG</sequence>
<evidence type="ECO:0000256" key="1">
    <source>
        <dbReference type="SAM" id="SignalP"/>
    </source>
</evidence>
<dbReference type="Proteomes" id="UP000608594">
    <property type="component" value="Unassembled WGS sequence"/>
</dbReference>
<dbReference type="RefSeq" id="WP_187794588.1">
    <property type="nucleotide sequence ID" value="NZ_JACOQL010000005.1"/>
</dbReference>
<keyword evidence="1" id="KW-0732">Signal</keyword>
<feature type="signal peptide" evidence="1">
    <location>
        <begin position="1"/>
        <end position="20"/>
    </location>
</feature>
<comment type="caution">
    <text evidence="2">The sequence shown here is derived from an EMBL/GenBank/DDBJ whole genome shotgun (WGS) entry which is preliminary data.</text>
</comment>
<accession>A0A926J788</accession>
<dbReference type="EMBL" id="JACOQL010000005">
    <property type="protein sequence ID" value="MBC9248077.1"/>
    <property type="molecule type" value="Genomic_DNA"/>
</dbReference>
<evidence type="ECO:0000313" key="3">
    <source>
        <dbReference type="Proteomes" id="UP000608594"/>
    </source>
</evidence>
<protein>
    <submittedName>
        <fullName evidence="2">Uncharacterized protein</fullName>
    </submittedName>
</protein>
<feature type="chain" id="PRO_5037473686" evidence="1">
    <location>
        <begin position="21"/>
        <end position="204"/>
    </location>
</feature>
<gene>
    <name evidence="2" type="ORF">H4P12_15470</name>
</gene>
<reference evidence="2" key="1">
    <citation type="submission" date="2020-08" db="EMBL/GenBank/DDBJ databases">
        <title>Paracoccus amoyensis sp. nov., isolated from the surface seawater at coast of Xiamen, Fujian.</title>
        <authorList>
            <person name="Lyu L."/>
        </authorList>
    </citation>
    <scope>NUCLEOTIDE SEQUENCE</scope>
    <source>
        <strain evidence="2">11-3</strain>
    </source>
</reference>
<evidence type="ECO:0000313" key="2">
    <source>
        <dbReference type="EMBL" id="MBC9248077.1"/>
    </source>
</evidence>
<proteinExistence type="predicted"/>